<evidence type="ECO:0000256" key="4">
    <source>
        <dbReference type="ARBA" id="ARBA00022679"/>
    </source>
</evidence>
<keyword evidence="3" id="KW-0597">Phosphoprotein</keyword>
<dbReference type="AlphaFoldDB" id="A0A3N0EDW9"/>
<sequence length="404" mass="42748">MTAPGRRPRYGRARYRRHVDIAETAGSRLLPFRRLGRRELVILDGLTALGYLLVLVAVRTPPDVPTWALVLTAPVTAAPIAVRRLWPVPAFGVALTGATLSTSLGMGLWEVVAVALTLYQVAVTLPRRSWEPTLTIGALSVGGGVVASVTGGPACCGVPTSTALVAVPVLGGTWTLGRVVRERRAAAARSATQLADWAVAEERLRIARELHDSVAHSMSLIAVKAGIANHLAHERPQEARDALRVIENTSRDTLTEMRRMLGVLRSEEPDTRTDLEGIVEHAAMAGVGVDMVVRGTGELPDGVASAVHRIVREAVTNVVKHAAPARCRVRVAAGGGQVHVEVRDDGPGTRVLPDTGEGTGHGLLGMRERAAMHGGTLTAGALPGGGFRVFARIPYEPTPSREAT</sequence>
<protein>
    <recommendedName>
        <fullName evidence="2">histidine kinase</fullName>
        <ecNumber evidence="2">2.7.13.3</ecNumber>
    </recommendedName>
</protein>
<dbReference type="InterPro" id="IPR011712">
    <property type="entry name" value="Sig_transdc_His_kin_sub3_dim/P"/>
</dbReference>
<evidence type="ECO:0000256" key="1">
    <source>
        <dbReference type="ARBA" id="ARBA00000085"/>
    </source>
</evidence>
<keyword evidence="5" id="KW-0547">Nucleotide-binding</keyword>
<dbReference type="InterPro" id="IPR003594">
    <property type="entry name" value="HATPase_dom"/>
</dbReference>
<dbReference type="Proteomes" id="UP000269198">
    <property type="component" value="Unassembled WGS sequence"/>
</dbReference>
<comment type="catalytic activity">
    <reaction evidence="1">
        <text>ATP + protein L-histidine = ADP + protein N-phospho-L-histidine.</text>
        <dbReference type="EC" id="2.7.13.3"/>
    </reaction>
</comment>
<dbReference type="GO" id="GO:0000155">
    <property type="term" value="F:phosphorelay sensor kinase activity"/>
    <property type="evidence" value="ECO:0007669"/>
    <property type="project" value="InterPro"/>
</dbReference>
<keyword evidence="7" id="KW-0067">ATP-binding</keyword>
<feature type="transmembrane region" description="Helical" evidence="9">
    <location>
        <begin position="64"/>
        <end position="82"/>
    </location>
</feature>
<dbReference type="EMBL" id="RJMB01000004">
    <property type="protein sequence ID" value="RNL86047.1"/>
    <property type="molecule type" value="Genomic_DNA"/>
</dbReference>
<keyword evidence="4" id="KW-0808">Transferase</keyword>
<evidence type="ECO:0000256" key="9">
    <source>
        <dbReference type="SAM" id="Phobius"/>
    </source>
</evidence>
<evidence type="ECO:0000256" key="7">
    <source>
        <dbReference type="ARBA" id="ARBA00022840"/>
    </source>
</evidence>
<proteinExistence type="predicted"/>
<evidence type="ECO:0000256" key="2">
    <source>
        <dbReference type="ARBA" id="ARBA00012438"/>
    </source>
</evidence>
<keyword evidence="12" id="KW-1185">Reference proteome</keyword>
<dbReference type="GO" id="GO:0046983">
    <property type="term" value="F:protein dimerization activity"/>
    <property type="evidence" value="ECO:0007669"/>
    <property type="project" value="InterPro"/>
</dbReference>
<keyword evidence="9" id="KW-1133">Transmembrane helix</keyword>
<gene>
    <name evidence="11" type="ORF">EFW17_05780</name>
</gene>
<reference evidence="11 12" key="1">
    <citation type="submission" date="2018-11" db="EMBL/GenBank/DDBJ databases">
        <title>The genome draft of YIM 96095.</title>
        <authorList>
            <person name="Tang S.-K."/>
            <person name="Chunyu W.-X."/>
            <person name="Feng Y.-Z."/>
        </authorList>
    </citation>
    <scope>NUCLEOTIDE SEQUENCE [LARGE SCALE GENOMIC DNA]</scope>
    <source>
        <strain evidence="11 12">YIM 96095</strain>
    </source>
</reference>
<name>A0A3N0EDW9_9ACTN</name>
<feature type="transmembrane region" description="Helical" evidence="9">
    <location>
        <begin position="94"/>
        <end position="119"/>
    </location>
</feature>
<evidence type="ECO:0000256" key="3">
    <source>
        <dbReference type="ARBA" id="ARBA00022553"/>
    </source>
</evidence>
<feature type="domain" description="Histidine kinase/HSP90-like ATPase" evidence="10">
    <location>
        <begin position="302"/>
        <end position="397"/>
    </location>
</feature>
<dbReference type="PANTHER" id="PTHR24421:SF10">
    <property type="entry name" value="NITRATE_NITRITE SENSOR PROTEIN NARQ"/>
    <property type="match status" value="1"/>
</dbReference>
<evidence type="ECO:0000259" key="10">
    <source>
        <dbReference type="SMART" id="SM00387"/>
    </source>
</evidence>
<keyword evidence="9" id="KW-0472">Membrane</keyword>
<evidence type="ECO:0000313" key="11">
    <source>
        <dbReference type="EMBL" id="RNL86047.1"/>
    </source>
</evidence>
<dbReference type="SMART" id="SM00387">
    <property type="entry name" value="HATPase_c"/>
    <property type="match status" value="1"/>
</dbReference>
<dbReference type="EC" id="2.7.13.3" evidence="2"/>
<feature type="transmembrane region" description="Helical" evidence="9">
    <location>
        <begin position="40"/>
        <end position="58"/>
    </location>
</feature>
<evidence type="ECO:0000256" key="8">
    <source>
        <dbReference type="ARBA" id="ARBA00023012"/>
    </source>
</evidence>
<dbReference type="Pfam" id="PF07730">
    <property type="entry name" value="HisKA_3"/>
    <property type="match status" value="1"/>
</dbReference>
<organism evidence="11 12">
    <name type="scientific">Halostreptopolyspora alba</name>
    <dbReference type="NCBI Taxonomy" id="2487137"/>
    <lineage>
        <taxon>Bacteria</taxon>
        <taxon>Bacillati</taxon>
        <taxon>Actinomycetota</taxon>
        <taxon>Actinomycetes</taxon>
        <taxon>Streptosporangiales</taxon>
        <taxon>Nocardiopsidaceae</taxon>
        <taxon>Halostreptopolyspora</taxon>
    </lineage>
</organism>
<evidence type="ECO:0000256" key="5">
    <source>
        <dbReference type="ARBA" id="ARBA00022741"/>
    </source>
</evidence>
<evidence type="ECO:0000313" key="12">
    <source>
        <dbReference type="Proteomes" id="UP000269198"/>
    </source>
</evidence>
<dbReference type="InterPro" id="IPR036890">
    <property type="entry name" value="HATPase_C_sf"/>
</dbReference>
<dbReference type="InterPro" id="IPR050482">
    <property type="entry name" value="Sensor_HK_TwoCompSys"/>
</dbReference>
<keyword evidence="6 11" id="KW-0418">Kinase</keyword>
<dbReference type="CDD" id="cd16917">
    <property type="entry name" value="HATPase_UhpB-NarQ-NarX-like"/>
    <property type="match status" value="1"/>
</dbReference>
<dbReference type="Gene3D" id="3.30.565.10">
    <property type="entry name" value="Histidine kinase-like ATPase, C-terminal domain"/>
    <property type="match status" value="1"/>
</dbReference>
<keyword evidence="8" id="KW-0902">Two-component regulatory system</keyword>
<accession>A0A3N0EDW9</accession>
<dbReference type="SUPFAM" id="SSF55874">
    <property type="entry name" value="ATPase domain of HSP90 chaperone/DNA topoisomerase II/histidine kinase"/>
    <property type="match status" value="1"/>
</dbReference>
<dbReference type="Pfam" id="PF02518">
    <property type="entry name" value="HATPase_c"/>
    <property type="match status" value="1"/>
</dbReference>
<dbReference type="Gene3D" id="1.20.5.1930">
    <property type="match status" value="1"/>
</dbReference>
<evidence type="ECO:0000256" key="6">
    <source>
        <dbReference type="ARBA" id="ARBA00022777"/>
    </source>
</evidence>
<dbReference type="GO" id="GO:0016020">
    <property type="term" value="C:membrane"/>
    <property type="evidence" value="ECO:0007669"/>
    <property type="project" value="InterPro"/>
</dbReference>
<keyword evidence="9" id="KW-0812">Transmembrane</keyword>
<dbReference type="GO" id="GO:0005524">
    <property type="term" value="F:ATP binding"/>
    <property type="evidence" value="ECO:0007669"/>
    <property type="project" value="UniProtKB-KW"/>
</dbReference>
<dbReference type="OrthoDB" id="227596at2"/>
<dbReference type="PANTHER" id="PTHR24421">
    <property type="entry name" value="NITRATE/NITRITE SENSOR PROTEIN NARX-RELATED"/>
    <property type="match status" value="1"/>
</dbReference>
<comment type="caution">
    <text evidence="11">The sequence shown here is derived from an EMBL/GenBank/DDBJ whole genome shotgun (WGS) entry which is preliminary data.</text>
</comment>